<evidence type="ECO:0000313" key="2">
    <source>
        <dbReference type="EMBL" id="OVE85619.1"/>
    </source>
</evidence>
<dbReference type="Proteomes" id="UP000196084">
    <property type="component" value="Unassembled WGS sequence"/>
</dbReference>
<dbReference type="InterPro" id="IPR002545">
    <property type="entry name" value="CheW-lke_dom"/>
</dbReference>
<feature type="domain" description="CheW-like" evidence="1">
    <location>
        <begin position="15"/>
        <end position="152"/>
    </location>
</feature>
<dbReference type="Gene3D" id="2.40.50.180">
    <property type="entry name" value="CheA-289, Domain 4"/>
    <property type="match status" value="1"/>
</dbReference>
<accession>A0A202EBJ9</accession>
<sequence>MTPASDADFPPDDEQVPVLSFELADDRYCVRTDAVATVRGLAETAPLEDAVDPWNAGSVLVGDARVRVVDLPRIVAGVTQTTARTDDPMLLVLTESDDSGAYFGWLVDGVDVTRTVHTSALEATQAPTRFILGRFEFDDGSAMLLDETAIHD</sequence>
<gene>
    <name evidence="2" type="ORF">B2G88_01990</name>
</gene>
<evidence type="ECO:0000313" key="3">
    <source>
        <dbReference type="Proteomes" id="UP000196084"/>
    </source>
</evidence>
<evidence type="ECO:0000259" key="1">
    <source>
        <dbReference type="PROSITE" id="PS50851"/>
    </source>
</evidence>
<comment type="caution">
    <text evidence="2">The sequence shown here is derived from an EMBL/GenBank/DDBJ whole genome shotgun (WGS) entry which is preliminary data.</text>
</comment>
<reference evidence="2 3" key="1">
    <citation type="submission" date="2017-02" db="EMBL/GenBank/DDBJ databases">
        <title>Natronthermophilus aegyptiacus gen. nov.,sp. nov., an aerobic, extremely halophilic alkalithermophilic archaeon isolated from the athalassohaline Wadi An Natrun, Egypt.</title>
        <authorList>
            <person name="Zhao B."/>
        </authorList>
    </citation>
    <scope>NUCLEOTIDE SEQUENCE [LARGE SCALE GENOMIC DNA]</scope>
    <source>
        <strain evidence="2 3">CGMCC 1.3597</strain>
    </source>
</reference>
<protein>
    <submittedName>
        <fullName evidence="2">Chemotaxis protein CheW</fullName>
    </submittedName>
</protein>
<dbReference type="EMBL" id="MWPH01000001">
    <property type="protein sequence ID" value="OVE85619.1"/>
    <property type="molecule type" value="Genomic_DNA"/>
</dbReference>
<keyword evidence="3" id="KW-1185">Reference proteome</keyword>
<dbReference type="Gene3D" id="2.30.30.40">
    <property type="entry name" value="SH3 Domains"/>
    <property type="match status" value="1"/>
</dbReference>
<dbReference type="InterPro" id="IPR036061">
    <property type="entry name" value="CheW-like_dom_sf"/>
</dbReference>
<proteinExistence type="predicted"/>
<dbReference type="GO" id="GO:0007165">
    <property type="term" value="P:signal transduction"/>
    <property type="evidence" value="ECO:0007669"/>
    <property type="project" value="InterPro"/>
</dbReference>
<dbReference type="OrthoDB" id="115049at2157"/>
<dbReference type="RefSeq" id="WP_054862193.1">
    <property type="nucleotide sequence ID" value="NZ_MWPH01000001.1"/>
</dbReference>
<dbReference type="PROSITE" id="PS50851">
    <property type="entry name" value="CHEW"/>
    <property type="match status" value="1"/>
</dbReference>
<dbReference type="SUPFAM" id="SSF50341">
    <property type="entry name" value="CheW-like"/>
    <property type="match status" value="1"/>
</dbReference>
<dbReference type="AlphaFoldDB" id="A0A202EBJ9"/>
<organism evidence="2 3">
    <name type="scientific">Natronolimnobius baerhuensis</name>
    <dbReference type="NCBI Taxonomy" id="253108"/>
    <lineage>
        <taxon>Archaea</taxon>
        <taxon>Methanobacteriati</taxon>
        <taxon>Methanobacteriota</taxon>
        <taxon>Stenosarchaea group</taxon>
        <taxon>Halobacteria</taxon>
        <taxon>Halobacteriales</taxon>
        <taxon>Natrialbaceae</taxon>
        <taxon>Natronolimnobius</taxon>
    </lineage>
</organism>
<dbReference type="Pfam" id="PF01584">
    <property type="entry name" value="CheW"/>
    <property type="match status" value="1"/>
</dbReference>
<dbReference type="SMART" id="SM00260">
    <property type="entry name" value="CheW"/>
    <property type="match status" value="1"/>
</dbReference>
<name>A0A202EBJ9_9EURY</name>
<dbReference type="GO" id="GO:0006935">
    <property type="term" value="P:chemotaxis"/>
    <property type="evidence" value="ECO:0007669"/>
    <property type="project" value="InterPro"/>
</dbReference>